<organism evidence="1 2">
    <name type="scientific">Trifolium medium</name>
    <dbReference type="NCBI Taxonomy" id="97028"/>
    <lineage>
        <taxon>Eukaryota</taxon>
        <taxon>Viridiplantae</taxon>
        <taxon>Streptophyta</taxon>
        <taxon>Embryophyta</taxon>
        <taxon>Tracheophyta</taxon>
        <taxon>Spermatophyta</taxon>
        <taxon>Magnoliopsida</taxon>
        <taxon>eudicotyledons</taxon>
        <taxon>Gunneridae</taxon>
        <taxon>Pentapetalae</taxon>
        <taxon>rosids</taxon>
        <taxon>fabids</taxon>
        <taxon>Fabales</taxon>
        <taxon>Fabaceae</taxon>
        <taxon>Papilionoideae</taxon>
        <taxon>50 kb inversion clade</taxon>
        <taxon>NPAAA clade</taxon>
        <taxon>Hologalegina</taxon>
        <taxon>IRL clade</taxon>
        <taxon>Trifolieae</taxon>
        <taxon>Trifolium</taxon>
    </lineage>
</organism>
<reference evidence="1 2" key="1">
    <citation type="journal article" date="2018" name="Front. Plant Sci.">
        <title>Red Clover (Trifolium pratense) and Zigzag Clover (T. medium) - A Picture of Genomic Similarities and Differences.</title>
        <authorList>
            <person name="Dluhosova J."/>
            <person name="Istvanek J."/>
            <person name="Nedelnik J."/>
            <person name="Repkova J."/>
        </authorList>
    </citation>
    <scope>NUCLEOTIDE SEQUENCE [LARGE SCALE GENOMIC DNA]</scope>
    <source>
        <strain evidence="2">cv. 10/8</strain>
        <tissue evidence="1">Leaf</tissue>
    </source>
</reference>
<dbReference type="AlphaFoldDB" id="A0A392MT22"/>
<sequence>MAKKPRRKAIKHTLTHGCRQWHMSKYMTNVVNTCDETVFRPGNFGTALIGKFHTMEMVKKENVLDKFLSDSRLQQGWETRWKSKNYYYILNGEIFKEDRIRL</sequence>
<proteinExistence type="predicted"/>
<dbReference type="Proteomes" id="UP000265520">
    <property type="component" value="Unassembled WGS sequence"/>
</dbReference>
<evidence type="ECO:0000313" key="2">
    <source>
        <dbReference type="Proteomes" id="UP000265520"/>
    </source>
</evidence>
<gene>
    <name evidence="1" type="ORF">A2U01_0011539</name>
</gene>
<dbReference type="EMBL" id="LXQA010018710">
    <property type="protein sequence ID" value="MCH90621.1"/>
    <property type="molecule type" value="Genomic_DNA"/>
</dbReference>
<evidence type="ECO:0000313" key="1">
    <source>
        <dbReference type="EMBL" id="MCH90621.1"/>
    </source>
</evidence>
<name>A0A392MT22_9FABA</name>
<keyword evidence="2" id="KW-1185">Reference proteome</keyword>
<accession>A0A392MT22</accession>
<comment type="caution">
    <text evidence="1">The sequence shown here is derived from an EMBL/GenBank/DDBJ whole genome shotgun (WGS) entry which is preliminary data.</text>
</comment>
<protein>
    <submittedName>
        <fullName evidence="1">Uncharacterized protein</fullName>
    </submittedName>
</protein>